<dbReference type="Proteomes" id="UP000256661">
    <property type="component" value="Unassembled WGS sequence"/>
</dbReference>
<evidence type="ECO:0000313" key="2">
    <source>
        <dbReference type="Proteomes" id="UP000256661"/>
    </source>
</evidence>
<dbReference type="EMBL" id="QTTT01000001">
    <property type="protein sequence ID" value="REF00320.1"/>
    <property type="molecule type" value="Genomic_DNA"/>
</dbReference>
<dbReference type="AlphaFoldDB" id="A0A3D9SWJ1"/>
<protein>
    <submittedName>
        <fullName evidence="1">Uncharacterized protein</fullName>
    </submittedName>
</protein>
<sequence length="64" mass="7184">MTAPFRQWAARVDGENIFDITGPDAEAMARTAAQTHNGVVVYRDYEGPTENRPYSVWGPWNEAV</sequence>
<dbReference type="RefSeq" id="WP_116025485.1">
    <property type="nucleotide sequence ID" value="NZ_QTTT01000001.1"/>
</dbReference>
<comment type="caution">
    <text evidence="1">The sequence shown here is derived from an EMBL/GenBank/DDBJ whole genome shotgun (WGS) entry which is preliminary data.</text>
</comment>
<reference evidence="1 2" key="1">
    <citation type="submission" date="2018-08" db="EMBL/GenBank/DDBJ databases">
        <title>Sequencing the genomes of 1000 actinobacteria strains.</title>
        <authorList>
            <person name="Klenk H.-P."/>
        </authorList>
    </citation>
    <scope>NUCLEOTIDE SEQUENCE [LARGE SCALE GENOMIC DNA]</scope>
    <source>
        <strain evidence="1 2">DSM 43927</strain>
    </source>
</reference>
<organism evidence="1 2">
    <name type="scientific">Thermomonospora umbrina</name>
    <dbReference type="NCBI Taxonomy" id="111806"/>
    <lineage>
        <taxon>Bacteria</taxon>
        <taxon>Bacillati</taxon>
        <taxon>Actinomycetota</taxon>
        <taxon>Actinomycetes</taxon>
        <taxon>Streptosporangiales</taxon>
        <taxon>Thermomonosporaceae</taxon>
        <taxon>Thermomonospora</taxon>
    </lineage>
</organism>
<name>A0A3D9SWJ1_9ACTN</name>
<keyword evidence="2" id="KW-1185">Reference proteome</keyword>
<proteinExistence type="predicted"/>
<accession>A0A3D9SWJ1</accession>
<gene>
    <name evidence="1" type="ORF">DFJ69_5851</name>
</gene>
<evidence type="ECO:0000313" key="1">
    <source>
        <dbReference type="EMBL" id="REF00320.1"/>
    </source>
</evidence>